<keyword evidence="3" id="KW-0067">ATP-binding</keyword>
<dbReference type="PROSITE" id="PS50975">
    <property type="entry name" value="ATP_GRASP"/>
    <property type="match status" value="1"/>
</dbReference>
<evidence type="ECO:0000256" key="2">
    <source>
        <dbReference type="ARBA" id="ARBA00022598"/>
    </source>
</evidence>
<keyword evidence="6" id="KW-1185">Reference proteome</keyword>
<protein>
    <submittedName>
        <fullName evidence="5">ATP-grasp domain-containing protein</fullName>
    </submittedName>
</protein>
<dbReference type="EMBL" id="JAOTPO010000016">
    <property type="protein sequence ID" value="MDE5415411.1"/>
    <property type="molecule type" value="Genomic_DNA"/>
</dbReference>
<evidence type="ECO:0000256" key="1">
    <source>
        <dbReference type="ARBA" id="ARBA00010871"/>
    </source>
</evidence>
<keyword evidence="2" id="KW-0436">Ligase</keyword>
<feature type="domain" description="ATP-grasp" evidence="4">
    <location>
        <begin position="120"/>
        <end position="328"/>
    </location>
</feature>
<dbReference type="SUPFAM" id="SSF56059">
    <property type="entry name" value="Glutathione synthetase ATP-binding domain-like"/>
    <property type="match status" value="1"/>
</dbReference>
<dbReference type="Proteomes" id="UP001148125">
    <property type="component" value="Unassembled WGS sequence"/>
</dbReference>
<dbReference type="PANTHER" id="PTHR23132">
    <property type="entry name" value="D-ALANINE--D-ALANINE LIGASE"/>
    <property type="match status" value="1"/>
</dbReference>
<gene>
    <name evidence="5" type="ORF">N7Z68_18785</name>
</gene>
<keyword evidence="3" id="KW-0547">Nucleotide-binding</keyword>
<dbReference type="InterPro" id="IPR011761">
    <property type="entry name" value="ATP-grasp"/>
</dbReference>
<evidence type="ECO:0000256" key="3">
    <source>
        <dbReference type="PROSITE-ProRule" id="PRU00409"/>
    </source>
</evidence>
<dbReference type="RefSeq" id="WP_275120012.1">
    <property type="nucleotide sequence ID" value="NZ_JAOTPO010000016.1"/>
</dbReference>
<evidence type="ECO:0000259" key="4">
    <source>
        <dbReference type="PROSITE" id="PS50975"/>
    </source>
</evidence>
<dbReference type="Gene3D" id="3.30.1490.20">
    <property type="entry name" value="ATP-grasp fold, A domain"/>
    <property type="match status" value="1"/>
</dbReference>
<comment type="similarity">
    <text evidence="1">Belongs to the D-alanine--D-alanine ligase family.</text>
</comment>
<dbReference type="InterPro" id="IPR013815">
    <property type="entry name" value="ATP_grasp_subdomain_1"/>
</dbReference>
<dbReference type="Gene3D" id="3.30.470.20">
    <property type="entry name" value="ATP-grasp fold, B domain"/>
    <property type="match status" value="1"/>
</dbReference>
<sequence>MTTLRILFVYNWVPDEERTEAFRECASTKTVQRLTSVFQSYQMEVIPLNLFSKEQLTEAVQVNQPDLAFVIAEGFLDEPETLYDGSGALSIRAVLEGLGVPYSHSDVQAMEACRNKDITYEKLGQKEIAIPRFFVFSEIQDDNDNMDRVEYVVGYPMFLKPCGGGCSIGIDEKSIVRNRSELLSKLQQLREMIGDQPILAETYLPGREYTVGVIGNGVLNVLPVIAFPEAFNVRSQEVKMVEHQSRSEFEIIPVASPVGAKIKDTAMQVFQALGARDLIRLDLREGEDGRVYVIDVNGTPSLSLTGSLAFMAENSAVDYPEFIAYFLFVTLTRYGLPINDQLNENAVRVNTYLQGIFENQIA</sequence>
<proteinExistence type="inferred from homology"/>
<accession>A0ABT5VJN6</accession>
<dbReference type="InterPro" id="IPR011095">
    <property type="entry name" value="Dala_Dala_lig_C"/>
</dbReference>
<evidence type="ECO:0000313" key="5">
    <source>
        <dbReference type="EMBL" id="MDE5415411.1"/>
    </source>
</evidence>
<name>A0ABT5VJN6_9BACI</name>
<reference evidence="5" key="1">
    <citation type="submission" date="2024-05" db="EMBL/GenBank/DDBJ databases">
        <title>Alkalihalobacillus sp. strain MEB203 novel alkaliphilic bacterium from Lonar Lake, India.</title>
        <authorList>
            <person name="Joshi A."/>
            <person name="Thite S."/>
            <person name="Mengade P."/>
        </authorList>
    </citation>
    <scope>NUCLEOTIDE SEQUENCE</scope>
    <source>
        <strain evidence="5">MEB 203</strain>
    </source>
</reference>
<comment type="caution">
    <text evidence="5">The sequence shown here is derived from an EMBL/GenBank/DDBJ whole genome shotgun (WGS) entry which is preliminary data.</text>
</comment>
<evidence type="ECO:0000313" key="6">
    <source>
        <dbReference type="Proteomes" id="UP001148125"/>
    </source>
</evidence>
<dbReference type="PANTHER" id="PTHR23132:SF23">
    <property type="entry name" value="D-ALANINE--D-ALANINE LIGASE B"/>
    <property type="match status" value="1"/>
</dbReference>
<dbReference type="Pfam" id="PF07478">
    <property type="entry name" value="Dala_Dala_lig_C"/>
    <property type="match status" value="1"/>
</dbReference>
<organism evidence="5 6">
    <name type="scientific">Alkalihalobacterium chitinilyticum</name>
    <dbReference type="NCBI Taxonomy" id="2980103"/>
    <lineage>
        <taxon>Bacteria</taxon>
        <taxon>Bacillati</taxon>
        <taxon>Bacillota</taxon>
        <taxon>Bacilli</taxon>
        <taxon>Bacillales</taxon>
        <taxon>Bacillaceae</taxon>
        <taxon>Alkalihalobacterium</taxon>
    </lineage>
</organism>